<feature type="region of interest" description="Disordered" evidence="1">
    <location>
        <begin position="611"/>
        <end position="646"/>
    </location>
</feature>
<feature type="region of interest" description="Disordered" evidence="1">
    <location>
        <begin position="1"/>
        <end position="32"/>
    </location>
</feature>
<feature type="compositionally biased region" description="Polar residues" evidence="1">
    <location>
        <begin position="730"/>
        <end position="751"/>
    </location>
</feature>
<evidence type="ECO:0000313" key="2">
    <source>
        <dbReference type="EMBL" id="KAL3802180.1"/>
    </source>
</evidence>
<dbReference type="PANTHER" id="PTHR44917:SF1">
    <property type="entry name" value="PROTEIN HIGH CHLOROPHYLL FLUORESCENT 107"/>
    <property type="match status" value="1"/>
</dbReference>
<dbReference type="InterPro" id="IPR003107">
    <property type="entry name" value="HAT"/>
</dbReference>
<dbReference type="Gene3D" id="1.25.40.10">
    <property type="entry name" value="Tetratricopeptide repeat domain"/>
    <property type="match status" value="3"/>
</dbReference>
<name>A0ABD3QP60_9STRA</name>
<evidence type="ECO:0000256" key="1">
    <source>
        <dbReference type="SAM" id="MobiDB-lite"/>
    </source>
</evidence>
<feature type="compositionally biased region" description="Low complexity" evidence="1">
    <location>
        <begin position="585"/>
        <end position="597"/>
    </location>
</feature>
<dbReference type="SMART" id="SM00386">
    <property type="entry name" value="HAT"/>
    <property type="match status" value="6"/>
</dbReference>
<keyword evidence="3" id="KW-1185">Reference proteome</keyword>
<feature type="compositionally biased region" description="Polar residues" evidence="1">
    <location>
        <begin position="611"/>
        <end position="621"/>
    </location>
</feature>
<dbReference type="EMBL" id="JABMIG020000021">
    <property type="protein sequence ID" value="KAL3802180.1"/>
    <property type="molecule type" value="Genomic_DNA"/>
</dbReference>
<dbReference type="SUPFAM" id="SSF48452">
    <property type="entry name" value="TPR-like"/>
    <property type="match status" value="2"/>
</dbReference>
<dbReference type="PANTHER" id="PTHR44917">
    <property type="entry name" value="PROTEIN HIGH CHLOROPHYLL FLUORESCENT 107"/>
    <property type="match status" value="1"/>
</dbReference>
<feature type="region of interest" description="Disordered" evidence="1">
    <location>
        <begin position="671"/>
        <end position="776"/>
    </location>
</feature>
<gene>
    <name evidence="2" type="ORF">HJC23_001724</name>
</gene>
<feature type="region of interest" description="Disordered" evidence="1">
    <location>
        <begin position="516"/>
        <end position="599"/>
    </location>
</feature>
<feature type="compositionally biased region" description="Basic and acidic residues" evidence="1">
    <location>
        <begin position="756"/>
        <end position="776"/>
    </location>
</feature>
<feature type="region of interest" description="Disordered" evidence="1">
    <location>
        <begin position="169"/>
        <end position="192"/>
    </location>
</feature>
<comment type="caution">
    <text evidence="2">The sequence shown here is derived from an EMBL/GenBank/DDBJ whole genome shotgun (WGS) entry which is preliminary data.</text>
</comment>
<dbReference type="InterPro" id="IPR011990">
    <property type="entry name" value="TPR-like_helical_dom_sf"/>
</dbReference>
<evidence type="ECO:0000313" key="3">
    <source>
        <dbReference type="Proteomes" id="UP001516023"/>
    </source>
</evidence>
<feature type="compositionally biased region" description="Low complexity" evidence="1">
    <location>
        <begin position="516"/>
        <end position="526"/>
    </location>
</feature>
<dbReference type="InterPro" id="IPR044624">
    <property type="entry name" value="Mbb1-like"/>
</dbReference>
<sequence>MFEEEFNRRSATPIMSGNSQRIGKTPHKQHPMQTNVIMTPSNAIKSQSDVITPQLVAASSVVNSGNGINGIDRSRQLYTPAHFTLSKNPHLHMDGNRPEVFSPNTIRMTDSLDKLLRDDDEDDTLQSGAVNVEETKCSSIIPGAGDPATILANERSLPYDAFPYNAGDASSAGGSGTFRRIQSSASSESLDDEEMVEFQNTEVQQDIGLGTSDVDVSEGRDGSPKPLNFDGRPGGAFEPPIHSSMKIIHGTGIDASATGGVAAVVGGGHQSSLYTPKPQRTVPRPAASQLHAQDYRPSLHFDARYAHQGNQSQQHLDPFFTPLVGADHQSMGYPSHHHPYAPSPPTYPPMHPAHHYPPALSPQMVPHGNNGYGHIPPTVVSPLTIPDYPGPHFPHPMHAASWSPIPPEFGVANSALGGRDQWQPPHALRNLWGSSEFHHPPNGTGFDRHHSHHHMINPHHHQHAHNQYGMGMPGHTSPEFRFHAMPGHVSPFMPHYTIPETTDYIHHQHHSLVAPHPHHLVPVPARQRSRSRDDDGRRYQQPYQKSSVPTSPTRKSLEGVRQDSGGGGYVSSPREGYGRPRKDSSASVNSGVSSSASIGGECPLSSSYYVQSTGKSLSPASPNAALREGPTGLRSTSSEEEAGQSWFIPHVGETLSKGVIGGSYTSQLQPMAPSFVRTSSQTSLKGRGKKQLPDSMMNQTQNIPYSYELPGDKKLGKKSNAKQPKDRRQLQQMQPKALQSKSTRSGASANQGVIPKNDDDTKRSEFTESPSERAAFKEFGRQFRQKENESLQAAREYALACISESNTDIYLPPSIHWRVFLELADVAKRCNETENARKYYRKACELQPLASQGWLEHSKLEEESGNLSKCASILEEGLRYCSTNENLYAQSFQRVSLLSRSLILTVILLLQRRLIRAVKFHERVGQLDQARQLLGRLKHLPIEKSWKTMLEGALLEARAGKYLTVAREILKYLTHHVPWYGPLYLAHTKLERDYGTAADAFAIVEKGLKELPRYGPLYFQAFCLLEKEDLMQNAYDLPRTMKMVSRADNISRELLWKVQLEAAQIQERAAAQLVQNNPELNLKKYLTATRRSYAKALMLCPPNLCWKIWLASGRTEVSCGNTDAARILFLRAYDSVSEKGRSAVLLECARLEEFCGDFDLARAILCKARAAFGKSDWKVWLATVNLESRCGFQERAINFAQKSLEIHSGTGRLWASLIQLRFDCGELQQVKILKRALQAVPKSGEVWCEGARIFMNPFSPTFDLQAAARHLSFAARFTPQYGDSFLEQLRLDMIDQWLVPIAEPFIEDMHTSFLSLDRMSMKDAYSFIAKQVKNASDVMKTQLNKSQIVQDVLDTSELELHCSSADPNYGHLWFQCRKSPIDTAREVINRAKTMLASDIVNYSHVYVAAMVRRAGILLLLNYHADMVSQHSDSGTIDPLPLNELPPSHSNEWDDAVNSLLRKAPSLDEMLWGMGQGDNAPKKLSGHMFVTGYVESNKSWDQLSSTEKQRMLFGSDSLLS</sequence>
<feature type="compositionally biased region" description="Polar residues" evidence="1">
    <location>
        <begin position="542"/>
        <end position="554"/>
    </location>
</feature>
<accession>A0ABD3QP60</accession>
<reference evidence="2 3" key="1">
    <citation type="journal article" date="2020" name="G3 (Bethesda)">
        <title>Improved Reference Genome for Cyclotella cryptica CCMP332, a Model for Cell Wall Morphogenesis, Salinity Adaptation, and Lipid Production in Diatoms (Bacillariophyta).</title>
        <authorList>
            <person name="Roberts W.R."/>
            <person name="Downey K.M."/>
            <person name="Ruck E.C."/>
            <person name="Traller J.C."/>
            <person name="Alverson A.J."/>
        </authorList>
    </citation>
    <scope>NUCLEOTIDE SEQUENCE [LARGE SCALE GENOMIC DNA]</scope>
    <source>
        <strain evidence="2 3">CCMP332</strain>
    </source>
</reference>
<protein>
    <submittedName>
        <fullName evidence="2">Uncharacterized protein</fullName>
    </submittedName>
</protein>
<dbReference type="Proteomes" id="UP001516023">
    <property type="component" value="Unassembled WGS sequence"/>
</dbReference>
<feature type="compositionally biased region" description="Polar residues" evidence="1">
    <location>
        <begin position="9"/>
        <end position="22"/>
    </location>
</feature>
<organism evidence="2 3">
    <name type="scientific">Cyclotella cryptica</name>
    <dbReference type="NCBI Taxonomy" id="29204"/>
    <lineage>
        <taxon>Eukaryota</taxon>
        <taxon>Sar</taxon>
        <taxon>Stramenopiles</taxon>
        <taxon>Ochrophyta</taxon>
        <taxon>Bacillariophyta</taxon>
        <taxon>Coscinodiscophyceae</taxon>
        <taxon>Thalassiosirophycidae</taxon>
        <taxon>Stephanodiscales</taxon>
        <taxon>Stephanodiscaceae</taxon>
        <taxon>Cyclotella</taxon>
    </lineage>
</organism>
<proteinExistence type="predicted"/>